<evidence type="ECO:0000313" key="3">
    <source>
        <dbReference type="Proteomes" id="UP000288805"/>
    </source>
</evidence>
<protein>
    <submittedName>
        <fullName evidence="2">Uncharacterized protein</fullName>
    </submittedName>
</protein>
<reference evidence="2 3" key="1">
    <citation type="journal article" date="2018" name="PLoS Genet.">
        <title>Population sequencing reveals clonal diversity and ancestral inbreeding in the grapevine cultivar Chardonnay.</title>
        <authorList>
            <person name="Roach M.J."/>
            <person name="Johnson D.L."/>
            <person name="Bohlmann J."/>
            <person name="van Vuuren H.J."/>
            <person name="Jones S.J."/>
            <person name="Pretorius I.S."/>
            <person name="Schmidt S.A."/>
            <person name="Borneman A.R."/>
        </authorList>
    </citation>
    <scope>NUCLEOTIDE SEQUENCE [LARGE SCALE GENOMIC DNA]</scope>
    <source>
        <strain evidence="3">cv. Chardonnay</strain>
        <tissue evidence="2">Leaf</tissue>
    </source>
</reference>
<proteinExistence type="predicted"/>
<organism evidence="2 3">
    <name type="scientific">Vitis vinifera</name>
    <name type="common">Grape</name>
    <dbReference type="NCBI Taxonomy" id="29760"/>
    <lineage>
        <taxon>Eukaryota</taxon>
        <taxon>Viridiplantae</taxon>
        <taxon>Streptophyta</taxon>
        <taxon>Embryophyta</taxon>
        <taxon>Tracheophyta</taxon>
        <taxon>Spermatophyta</taxon>
        <taxon>Magnoliopsida</taxon>
        <taxon>eudicotyledons</taxon>
        <taxon>Gunneridae</taxon>
        <taxon>Pentapetalae</taxon>
        <taxon>rosids</taxon>
        <taxon>Vitales</taxon>
        <taxon>Vitaceae</taxon>
        <taxon>Viteae</taxon>
        <taxon>Vitis</taxon>
    </lineage>
</organism>
<sequence>MHPYGTQAKQFLSISAMARQEEPMPRLHQVGIQGQELHLHGIPPSEGGMPSNPPQHRYDMRRPPLQPRANTSRPKRSVCHPSYKESQSFRPKRVIDSCPIGVSADSCPTGAP</sequence>
<comment type="caution">
    <text evidence="2">The sequence shown here is derived from an EMBL/GenBank/DDBJ whole genome shotgun (WGS) entry which is preliminary data.</text>
</comment>
<dbReference type="EMBL" id="QGNW01002454">
    <property type="protein sequence ID" value="RVW19621.1"/>
    <property type="molecule type" value="Genomic_DNA"/>
</dbReference>
<gene>
    <name evidence="2" type="ORF">CK203_114694</name>
</gene>
<feature type="region of interest" description="Disordered" evidence="1">
    <location>
        <begin position="34"/>
        <end position="90"/>
    </location>
</feature>
<evidence type="ECO:0000313" key="2">
    <source>
        <dbReference type="EMBL" id="RVW19621.1"/>
    </source>
</evidence>
<dbReference type="AlphaFoldDB" id="A0A438C8P1"/>
<name>A0A438C8P1_VITVI</name>
<dbReference type="Proteomes" id="UP000288805">
    <property type="component" value="Unassembled WGS sequence"/>
</dbReference>
<accession>A0A438C8P1</accession>
<evidence type="ECO:0000256" key="1">
    <source>
        <dbReference type="SAM" id="MobiDB-lite"/>
    </source>
</evidence>